<sequence length="117" mass="13546">MIFGYCKRCHTMIPNPQPGQLCERCAQQEAEEMVERAQRNHLHDLTQLYGGAPVFCLIVDPKGTQTGRQLRGFRDRNRLYCRGANGMMYRVPGGWGSSQMVRSMRNRRLYLLTNGMY</sequence>
<evidence type="ECO:0000313" key="1">
    <source>
        <dbReference type="EMBL" id="QHR72902.1"/>
    </source>
</evidence>
<protein>
    <submittedName>
        <fullName evidence="1">Uncharacterized protein</fullName>
    </submittedName>
</protein>
<dbReference type="EMBL" id="MN850623">
    <property type="protein sequence ID" value="QHR72902.1"/>
    <property type="molecule type" value="Genomic_DNA"/>
</dbReference>
<evidence type="ECO:0000313" key="2">
    <source>
        <dbReference type="Proteomes" id="UP000464017"/>
    </source>
</evidence>
<reference evidence="2" key="1">
    <citation type="submission" date="2019-12" db="EMBL/GenBank/DDBJ databases">
        <authorList>
            <person name="Olsen N.S."/>
            <person name="Junco L.M.F."/>
            <person name="Kot W."/>
            <person name="Hansen L.H."/>
        </authorList>
    </citation>
    <scope>NUCLEOTIDE SEQUENCE [LARGE SCALE GENOMIC DNA]</scope>
</reference>
<proteinExistence type="predicted"/>
<organism evidence="1 2">
    <name type="scientific">Escherichia phage sortsyn</name>
    <dbReference type="NCBI Taxonomy" id="2696447"/>
    <lineage>
        <taxon>Viruses</taxon>
        <taxon>Duplodnaviria</taxon>
        <taxon>Heunggongvirae</taxon>
        <taxon>Uroviricota</taxon>
        <taxon>Caudoviricetes</taxon>
        <taxon>Murrayvirus</taxon>
        <taxon>Murrayvirus EC2</taxon>
    </lineage>
</organism>
<gene>
    <name evidence="1" type="ORF">sortsyn_37</name>
</gene>
<dbReference type="Proteomes" id="UP000464017">
    <property type="component" value="Segment"/>
</dbReference>
<name>A0A6B9X528_9CAUD</name>
<accession>A0A6B9X528</accession>